<organism evidence="1 2">
    <name type="scientific">Oceanidesulfovibrio marinus</name>
    <dbReference type="NCBI Taxonomy" id="370038"/>
    <lineage>
        <taxon>Bacteria</taxon>
        <taxon>Pseudomonadati</taxon>
        <taxon>Thermodesulfobacteriota</taxon>
        <taxon>Desulfovibrionia</taxon>
        <taxon>Desulfovibrionales</taxon>
        <taxon>Desulfovibrionaceae</taxon>
        <taxon>Oceanidesulfovibrio</taxon>
    </lineage>
</organism>
<dbReference type="RefSeq" id="WP_144307141.1">
    <property type="nucleotide sequence ID" value="NZ_QMIF01000019.1"/>
</dbReference>
<protein>
    <submittedName>
        <fullName evidence="1">Uncharacterized protein</fullName>
    </submittedName>
</protein>
<evidence type="ECO:0000313" key="1">
    <source>
        <dbReference type="EMBL" id="TVM30819.1"/>
    </source>
</evidence>
<accession>A0A6P1ZC00</accession>
<name>A0A6P1ZC00_9BACT</name>
<sequence>MQPLRPSRLRLDSLEGFVERRIGNATSARWVEAQSVPECELDEGERDDPLARLARTLPLCRERDHVPAPQRGRWDDIE</sequence>
<dbReference type="Proteomes" id="UP000434052">
    <property type="component" value="Unassembled WGS sequence"/>
</dbReference>
<evidence type="ECO:0000313" key="2">
    <source>
        <dbReference type="Proteomes" id="UP000434052"/>
    </source>
</evidence>
<gene>
    <name evidence="1" type="ORF">DQK91_19780</name>
</gene>
<dbReference type="AlphaFoldDB" id="A0A6P1ZC00"/>
<proteinExistence type="predicted"/>
<dbReference type="EMBL" id="QMIF01000019">
    <property type="protein sequence ID" value="TVM30819.1"/>
    <property type="molecule type" value="Genomic_DNA"/>
</dbReference>
<comment type="caution">
    <text evidence="1">The sequence shown here is derived from an EMBL/GenBank/DDBJ whole genome shotgun (WGS) entry which is preliminary data.</text>
</comment>
<reference evidence="1 2" key="1">
    <citation type="submission" date="2018-06" db="EMBL/GenBank/DDBJ databases">
        <title>Complete genome of Desulfovibrio marinus P48SEP.</title>
        <authorList>
            <person name="Crispim J.S."/>
            <person name="Vidigal P.M.P."/>
            <person name="Silva L.C.F."/>
            <person name="Araujo L.C."/>
            <person name="Laguardia C.N."/>
            <person name="Dias R.S."/>
            <person name="Sousa M.P."/>
            <person name="Paula S.O."/>
            <person name="Silva C."/>
        </authorList>
    </citation>
    <scope>NUCLEOTIDE SEQUENCE [LARGE SCALE GENOMIC DNA]</scope>
    <source>
        <strain evidence="1 2">P48SEP</strain>
    </source>
</reference>